<protein>
    <submittedName>
        <fullName evidence="2">STAS-like domain-containing protein</fullName>
    </submittedName>
</protein>
<dbReference type="EMBL" id="JABXPT010000006">
    <property type="protein sequence ID" value="MBA7899416.1"/>
    <property type="molecule type" value="Genomic_DNA"/>
</dbReference>
<dbReference type="Proteomes" id="UP000518474">
    <property type="component" value="Unassembled WGS sequence"/>
</dbReference>
<dbReference type="RefSeq" id="WP_000853584.1">
    <property type="nucleotide sequence ID" value="NZ_CP056697.1"/>
</dbReference>
<reference evidence="2 3" key="1">
    <citation type="submission" date="2020-06" db="EMBL/GenBank/DDBJ databases">
        <title>REHAB project genomes.</title>
        <authorList>
            <person name="Shaw L.P."/>
        </authorList>
    </citation>
    <scope>NUCLEOTIDE SEQUENCE [LARGE SCALE GENOMIC DNA]</scope>
    <source>
        <strain evidence="2 3">RHBSTW-00604</strain>
    </source>
</reference>
<name>A0A7W3FZY3_9ESCH</name>
<gene>
    <name evidence="2" type="ORF">HV245_14820</name>
</gene>
<comment type="caution">
    <text evidence="2">The sequence shown here is derived from an EMBL/GenBank/DDBJ whole genome shotgun (WGS) entry which is preliminary data.</text>
</comment>
<dbReference type="AlphaFoldDB" id="A0A7W3FZY3"/>
<sequence length="105" mass="12169">MKTLFIKDFSRFPGPRYERLGENSGEKFRDLFLIPALSKDPDLVIDFDGVFGYGSSFLEEAFGGLVRKGIEREKLEKLKKNLKSKDQYIIEEVISYIDDALRELK</sequence>
<proteinExistence type="predicted"/>
<evidence type="ECO:0000313" key="2">
    <source>
        <dbReference type="EMBL" id="MBA7899416.1"/>
    </source>
</evidence>
<organism evidence="2 3">
    <name type="scientific">Escherichia marmotae</name>
    <dbReference type="NCBI Taxonomy" id="1499973"/>
    <lineage>
        <taxon>Bacteria</taxon>
        <taxon>Pseudomonadati</taxon>
        <taxon>Pseudomonadota</taxon>
        <taxon>Gammaproteobacteria</taxon>
        <taxon>Enterobacterales</taxon>
        <taxon>Enterobacteriaceae</taxon>
        <taxon>Escherichia</taxon>
    </lineage>
</organism>
<dbReference type="Pfam" id="PF14213">
    <property type="entry name" value="DUF4325"/>
    <property type="match status" value="1"/>
</dbReference>
<evidence type="ECO:0000313" key="3">
    <source>
        <dbReference type="Proteomes" id="UP000518474"/>
    </source>
</evidence>
<accession>A0A7W3FZY3</accession>
<feature type="domain" description="DUF4325" evidence="1">
    <location>
        <begin position="24"/>
        <end position="79"/>
    </location>
</feature>
<dbReference type="InterPro" id="IPR025474">
    <property type="entry name" value="DUF4325"/>
</dbReference>
<evidence type="ECO:0000259" key="1">
    <source>
        <dbReference type="Pfam" id="PF14213"/>
    </source>
</evidence>